<evidence type="ECO:0000313" key="4">
    <source>
        <dbReference type="EMBL" id="TNC13013.1"/>
    </source>
</evidence>
<gene>
    <name evidence="4" type="ORF">FF100_15505</name>
</gene>
<comment type="caution">
    <text evidence="4">The sequence shown here is derived from an EMBL/GenBank/DDBJ whole genome shotgun (WGS) entry which is preliminary data.</text>
</comment>
<evidence type="ECO:0000256" key="2">
    <source>
        <dbReference type="SAM" id="SignalP"/>
    </source>
</evidence>
<dbReference type="GO" id="GO:0016787">
    <property type="term" value="F:hydrolase activity"/>
    <property type="evidence" value="ECO:0007669"/>
    <property type="project" value="UniProtKB-KW"/>
</dbReference>
<keyword evidence="1" id="KW-0378">Hydrolase</keyword>
<dbReference type="InterPro" id="IPR051262">
    <property type="entry name" value="SMP-30/CGR1_Lactonase"/>
</dbReference>
<evidence type="ECO:0000313" key="5">
    <source>
        <dbReference type="Proteomes" id="UP000305267"/>
    </source>
</evidence>
<dbReference type="Gene3D" id="2.120.10.30">
    <property type="entry name" value="TolB, C-terminal domain"/>
    <property type="match status" value="1"/>
</dbReference>
<evidence type="ECO:0000256" key="1">
    <source>
        <dbReference type="ARBA" id="ARBA00022801"/>
    </source>
</evidence>
<dbReference type="PANTHER" id="PTHR47572:SF4">
    <property type="entry name" value="LACTONASE DRP35"/>
    <property type="match status" value="1"/>
</dbReference>
<dbReference type="InterPro" id="IPR011042">
    <property type="entry name" value="6-blade_b-propeller_TolB-like"/>
</dbReference>
<name>A0A5C4LI40_9HYPH</name>
<feature type="signal peptide" evidence="2">
    <location>
        <begin position="1"/>
        <end position="23"/>
    </location>
</feature>
<dbReference type="OrthoDB" id="30052at2"/>
<dbReference type="Proteomes" id="UP000305267">
    <property type="component" value="Unassembled WGS sequence"/>
</dbReference>
<dbReference type="EMBL" id="VDDA01000005">
    <property type="protein sequence ID" value="TNC13013.1"/>
    <property type="molecule type" value="Genomic_DNA"/>
</dbReference>
<proteinExistence type="predicted"/>
<protein>
    <submittedName>
        <fullName evidence="4">SMP-30/gluconolactonase/LRE family protein</fullName>
    </submittedName>
</protein>
<evidence type="ECO:0000259" key="3">
    <source>
        <dbReference type="Pfam" id="PF08450"/>
    </source>
</evidence>
<feature type="domain" description="SMP-30/Gluconolactonase/LRE-like region" evidence="3">
    <location>
        <begin position="69"/>
        <end position="315"/>
    </location>
</feature>
<dbReference type="AlphaFoldDB" id="A0A5C4LI40"/>
<dbReference type="Pfam" id="PF08450">
    <property type="entry name" value="SGL"/>
    <property type="match status" value="1"/>
</dbReference>
<dbReference type="InterPro" id="IPR013658">
    <property type="entry name" value="SGL"/>
</dbReference>
<dbReference type="RefSeq" id="WP_139036572.1">
    <property type="nucleotide sequence ID" value="NZ_VDDA01000005.1"/>
</dbReference>
<reference evidence="4 5" key="1">
    <citation type="submission" date="2019-06" db="EMBL/GenBank/DDBJ databases">
        <title>Genome of Methylobacterium sp. 17Sr1-39.</title>
        <authorList>
            <person name="Seo T."/>
        </authorList>
    </citation>
    <scope>NUCLEOTIDE SEQUENCE [LARGE SCALE GENOMIC DNA]</scope>
    <source>
        <strain evidence="4 5">17Sr1-39</strain>
    </source>
</reference>
<dbReference type="SUPFAM" id="SSF63829">
    <property type="entry name" value="Calcium-dependent phosphotriesterase"/>
    <property type="match status" value="1"/>
</dbReference>
<organism evidence="4 5">
    <name type="scientific">Methylobacterium terricola</name>
    <dbReference type="NCBI Taxonomy" id="2583531"/>
    <lineage>
        <taxon>Bacteria</taxon>
        <taxon>Pseudomonadati</taxon>
        <taxon>Pseudomonadota</taxon>
        <taxon>Alphaproteobacteria</taxon>
        <taxon>Hyphomicrobiales</taxon>
        <taxon>Methylobacteriaceae</taxon>
        <taxon>Methylobacterium</taxon>
    </lineage>
</organism>
<accession>A0A5C4LI40</accession>
<feature type="chain" id="PRO_5022795142" evidence="2">
    <location>
        <begin position="24"/>
        <end position="342"/>
    </location>
</feature>
<sequence length="342" mass="36490">MKRLLRLAFPVAMVLLGAAGLHAQESGGSELRYGPTNSGPVPIPPAERGLATVVAEPWFKVSDQGLQLEGPSFDRDNNLIFLEVFGGRVFKLTPEKTLSTIVPPNKLAPAGIAIHKDGRLFVAGLGNFKDTGSVIAVNSDGSGQETIIPASAGYLVDDLVFDSKGGFYFTDFRGSTSEPTGGVYYVSPDFKVVTPILKNMAVANGISLSPNGKELWVTELSRGLLHRVELEDPTTIAPYGTAIAYHFTGPAPDSMRADSDGNLYVAMYMQGRVLVFNRSGIPIGQILIPGRDEGHNLRTTSLAIRPGTNDLYIVTNDAAGGMGATIFHAKGFAKALPLYSHR</sequence>
<keyword evidence="5" id="KW-1185">Reference proteome</keyword>
<dbReference type="PANTHER" id="PTHR47572">
    <property type="entry name" value="LIPOPROTEIN-RELATED"/>
    <property type="match status" value="1"/>
</dbReference>
<keyword evidence="2" id="KW-0732">Signal</keyword>